<evidence type="ECO:0000313" key="3">
    <source>
        <dbReference type="EMBL" id="BDD10239.1"/>
    </source>
</evidence>
<evidence type="ECO:0000256" key="1">
    <source>
        <dbReference type="SAM" id="SignalP"/>
    </source>
</evidence>
<dbReference type="Proteomes" id="UP001348817">
    <property type="component" value="Chromosome"/>
</dbReference>
<evidence type="ECO:0000259" key="2">
    <source>
        <dbReference type="Pfam" id="PF02169"/>
    </source>
</evidence>
<accession>A0AAU9CUS6</accession>
<organism evidence="3 4">
    <name type="scientific">Fulvitalea axinellae</name>
    <dbReference type="NCBI Taxonomy" id="1182444"/>
    <lineage>
        <taxon>Bacteria</taxon>
        <taxon>Pseudomonadati</taxon>
        <taxon>Bacteroidota</taxon>
        <taxon>Cytophagia</taxon>
        <taxon>Cytophagales</taxon>
        <taxon>Persicobacteraceae</taxon>
        <taxon>Fulvitalea</taxon>
    </lineage>
</organism>
<dbReference type="Gene3D" id="3.10.28.20">
    <property type="entry name" value="Acetamidase/Formamidase-like domains"/>
    <property type="match status" value="1"/>
</dbReference>
<keyword evidence="1" id="KW-0732">Signal</keyword>
<dbReference type="PROSITE" id="PS51257">
    <property type="entry name" value="PROKAR_LIPOPROTEIN"/>
    <property type="match status" value="1"/>
</dbReference>
<reference evidence="3 4" key="1">
    <citation type="submission" date="2021-12" db="EMBL/GenBank/DDBJ databases">
        <title>Genome sequencing of bacteria with rrn-lacking chromosome and rrn-plasmid.</title>
        <authorList>
            <person name="Anda M."/>
            <person name="Iwasaki W."/>
        </authorList>
    </citation>
    <scope>NUCLEOTIDE SEQUENCE [LARGE SCALE GENOMIC DNA]</scope>
    <source>
        <strain evidence="3 4">DSM 100852</strain>
    </source>
</reference>
<feature type="chain" id="PRO_5043583235" description="Lipoprotein LPP20-like domain-containing protein" evidence="1">
    <location>
        <begin position="23"/>
        <end position="448"/>
    </location>
</feature>
<feature type="domain" description="Lipoprotein LPP20-like" evidence="2">
    <location>
        <begin position="34"/>
        <end position="90"/>
    </location>
</feature>
<protein>
    <recommendedName>
        <fullName evidence="2">Lipoprotein LPP20-like domain-containing protein</fullName>
    </recommendedName>
</protein>
<dbReference type="AlphaFoldDB" id="A0AAU9CUS6"/>
<keyword evidence="4" id="KW-1185">Reference proteome</keyword>
<dbReference type="InterPro" id="IPR024952">
    <property type="entry name" value="LPP20-like_dom"/>
</dbReference>
<name>A0AAU9CUS6_9BACT</name>
<dbReference type="RefSeq" id="WP_338391809.1">
    <property type="nucleotide sequence ID" value="NZ_AP025314.1"/>
</dbReference>
<gene>
    <name evidence="3" type="ORF">FUAX_26710</name>
</gene>
<dbReference type="KEGG" id="fax:FUAX_26710"/>
<dbReference type="Pfam" id="PF02169">
    <property type="entry name" value="LPP20"/>
    <property type="match status" value="1"/>
</dbReference>
<proteinExistence type="predicted"/>
<sequence>MKQSVQLYLACAVLSVFMAACAASKPTIDLESLPEWVKSKPTQPGYFTGVGRANKVGTVEQYTAEARRQALSDMAQEISVNISTQSVMYRFDAGENGSSEFFQDMVRTSSNDYLEGFQATDNFETETYYWVYYRIPKDEYYRRKAERKRKAMERAELPYQEAVTAENSSDYKTTLKKSAQILEALKGYLSEETATEIDGKKTDLAREALDIIERSASAIKIKFQSNEINVNRGNTLPKSPSFTVLDASGEPISDFPVKIEYSAGYLSQSKAVSGTDGKIVLDKFRADSKKPKEFVTVTSDWEKLTRSSTRDIFVRGIFRRFKPTEYRCTINIKQPLVYVSADKSYETLKRSLNHQLEKRSIRATTKKSGASHRLEIKSERKKQGDEIVIQVKGTLTDAKGKRIFSKTFEKRMFDYSLPDKSDGAVYDKVKPEYERKLIRPMLDKILGR</sequence>
<dbReference type="EMBL" id="AP025314">
    <property type="protein sequence ID" value="BDD10239.1"/>
    <property type="molecule type" value="Genomic_DNA"/>
</dbReference>
<feature type="signal peptide" evidence="1">
    <location>
        <begin position="1"/>
        <end position="22"/>
    </location>
</feature>
<evidence type="ECO:0000313" key="4">
    <source>
        <dbReference type="Proteomes" id="UP001348817"/>
    </source>
</evidence>